<feature type="compositionally biased region" description="Polar residues" evidence="1">
    <location>
        <begin position="16"/>
        <end position="28"/>
    </location>
</feature>
<proteinExistence type="predicted"/>
<evidence type="ECO:0000313" key="2">
    <source>
        <dbReference type="EMBL" id="RPA71095.1"/>
    </source>
</evidence>
<organism evidence="2 3">
    <name type="scientific">Ascobolus immersus RN42</name>
    <dbReference type="NCBI Taxonomy" id="1160509"/>
    <lineage>
        <taxon>Eukaryota</taxon>
        <taxon>Fungi</taxon>
        <taxon>Dikarya</taxon>
        <taxon>Ascomycota</taxon>
        <taxon>Pezizomycotina</taxon>
        <taxon>Pezizomycetes</taxon>
        <taxon>Pezizales</taxon>
        <taxon>Ascobolaceae</taxon>
        <taxon>Ascobolus</taxon>
    </lineage>
</organism>
<name>A0A3N4H8Q4_ASCIM</name>
<accession>A0A3N4H8Q4</accession>
<feature type="region of interest" description="Disordered" evidence="1">
    <location>
        <begin position="1"/>
        <end position="31"/>
    </location>
</feature>
<reference evidence="2 3" key="1">
    <citation type="journal article" date="2018" name="Nat. Ecol. Evol.">
        <title>Pezizomycetes genomes reveal the molecular basis of ectomycorrhizal truffle lifestyle.</title>
        <authorList>
            <person name="Murat C."/>
            <person name="Payen T."/>
            <person name="Noel B."/>
            <person name="Kuo A."/>
            <person name="Morin E."/>
            <person name="Chen J."/>
            <person name="Kohler A."/>
            <person name="Krizsan K."/>
            <person name="Balestrini R."/>
            <person name="Da Silva C."/>
            <person name="Montanini B."/>
            <person name="Hainaut M."/>
            <person name="Levati E."/>
            <person name="Barry K.W."/>
            <person name="Belfiori B."/>
            <person name="Cichocki N."/>
            <person name="Clum A."/>
            <person name="Dockter R.B."/>
            <person name="Fauchery L."/>
            <person name="Guy J."/>
            <person name="Iotti M."/>
            <person name="Le Tacon F."/>
            <person name="Lindquist E.A."/>
            <person name="Lipzen A."/>
            <person name="Malagnac F."/>
            <person name="Mello A."/>
            <person name="Molinier V."/>
            <person name="Miyauchi S."/>
            <person name="Poulain J."/>
            <person name="Riccioni C."/>
            <person name="Rubini A."/>
            <person name="Sitrit Y."/>
            <person name="Splivallo R."/>
            <person name="Traeger S."/>
            <person name="Wang M."/>
            <person name="Zifcakova L."/>
            <person name="Wipf D."/>
            <person name="Zambonelli A."/>
            <person name="Paolocci F."/>
            <person name="Nowrousian M."/>
            <person name="Ottonello S."/>
            <person name="Baldrian P."/>
            <person name="Spatafora J.W."/>
            <person name="Henrissat B."/>
            <person name="Nagy L.G."/>
            <person name="Aury J.M."/>
            <person name="Wincker P."/>
            <person name="Grigoriev I.V."/>
            <person name="Bonfante P."/>
            <person name="Martin F.M."/>
        </authorList>
    </citation>
    <scope>NUCLEOTIDE SEQUENCE [LARGE SCALE GENOMIC DNA]</scope>
    <source>
        <strain evidence="2 3">RN42</strain>
    </source>
</reference>
<feature type="compositionally biased region" description="Basic and acidic residues" evidence="1">
    <location>
        <begin position="1"/>
        <end position="12"/>
    </location>
</feature>
<dbReference type="EMBL" id="ML119975">
    <property type="protein sequence ID" value="RPA71095.1"/>
    <property type="molecule type" value="Genomic_DNA"/>
</dbReference>
<evidence type="ECO:0000313" key="3">
    <source>
        <dbReference type="Proteomes" id="UP000275078"/>
    </source>
</evidence>
<dbReference type="Proteomes" id="UP000275078">
    <property type="component" value="Unassembled WGS sequence"/>
</dbReference>
<gene>
    <name evidence="2" type="ORF">BJ508DRAFT_336394</name>
</gene>
<dbReference type="AlphaFoldDB" id="A0A3N4H8Q4"/>
<keyword evidence="3" id="KW-1185">Reference proteome</keyword>
<evidence type="ECO:0000256" key="1">
    <source>
        <dbReference type="SAM" id="MobiDB-lite"/>
    </source>
</evidence>
<sequence length="241" mass="27517">MHDSDEEQRGDATKAAVTSTASYSTNSESTERDHVAELVQFIKYESSFDATKDLDKSDVLEHTRVNIWGIIYHATGYHPTTPGFLHRSDYIPVLPPLRQPGAEFLLFYFRELYPYLLRPDLAHTRSRDFEELLKTANSGTSVSHVAILIPEWSNGSDMLRLWRAGLVRSTRLELIKSLYSATMIQARVLMSRNAGVEEITEQMWVSCDIARFLLAQKKFRSERSELLVLKTLMNRKSSGLS</sequence>
<protein>
    <submittedName>
        <fullName evidence="2">Uncharacterized protein</fullName>
    </submittedName>
</protein>